<dbReference type="PANTHER" id="PTHR43586">
    <property type="entry name" value="CYSTEINE DESULFURASE"/>
    <property type="match status" value="1"/>
</dbReference>
<dbReference type="GO" id="GO:0008483">
    <property type="term" value="F:transaminase activity"/>
    <property type="evidence" value="ECO:0007669"/>
    <property type="project" value="UniProtKB-KW"/>
</dbReference>
<dbReference type="SUPFAM" id="SSF53383">
    <property type="entry name" value="PLP-dependent transferases"/>
    <property type="match status" value="1"/>
</dbReference>
<gene>
    <name evidence="2" type="ORF">F8O04_05100</name>
</gene>
<dbReference type="EMBL" id="WBJY01000001">
    <property type="protein sequence ID" value="KAB1649624.1"/>
    <property type="molecule type" value="Genomic_DNA"/>
</dbReference>
<feature type="domain" description="Aminotransferase class V" evidence="1">
    <location>
        <begin position="26"/>
        <end position="335"/>
    </location>
</feature>
<dbReference type="InterPro" id="IPR015422">
    <property type="entry name" value="PyrdxlP-dep_Trfase_small"/>
</dbReference>
<proteinExistence type="predicted"/>
<dbReference type="RefSeq" id="WP_158028214.1">
    <property type="nucleotide sequence ID" value="NZ_BMHG01000001.1"/>
</dbReference>
<evidence type="ECO:0000259" key="1">
    <source>
        <dbReference type="Pfam" id="PF00266"/>
    </source>
</evidence>
<dbReference type="InterPro" id="IPR015421">
    <property type="entry name" value="PyrdxlP-dep_Trfase_major"/>
</dbReference>
<keyword evidence="2" id="KW-0032">Aminotransferase</keyword>
<evidence type="ECO:0000313" key="2">
    <source>
        <dbReference type="EMBL" id="KAB1649624.1"/>
    </source>
</evidence>
<dbReference type="Gene3D" id="3.40.640.10">
    <property type="entry name" value="Type I PLP-dependent aspartate aminotransferase-like (Major domain)"/>
    <property type="match status" value="1"/>
</dbReference>
<reference evidence="2 3" key="1">
    <citation type="submission" date="2019-09" db="EMBL/GenBank/DDBJ databases">
        <title>Phylogeny of genus Pseudoclavibacter and closely related genus.</title>
        <authorList>
            <person name="Li Y."/>
        </authorList>
    </citation>
    <scope>NUCLEOTIDE SEQUENCE [LARGE SCALE GENOMIC DNA]</scope>
    <source>
        <strain evidence="2 3">EGI 60007</strain>
    </source>
</reference>
<keyword evidence="3" id="KW-1185">Reference proteome</keyword>
<dbReference type="AlphaFoldDB" id="A0A6H9WT97"/>
<dbReference type="Proteomes" id="UP000431744">
    <property type="component" value="Unassembled WGS sequence"/>
</dbReference>
<organism evidence="2 3">
    <name type="scientific">Pseudoclavibacter endophyticus</name>
    <dbReference type="NCBI Taxonomy" id="1778590"/>
    <lineage>
        <taxon>Bacteria</taxon>
        <taxon>Bacillati</taxon>
        <taxon>Actinomycetota</taxon>
        <taxon>Actinomycetes</taxon>
        <taxon>Micrococcales</taxon>
        <taxon>Microbacteriaceae</taxon>
        <taxon>Pseudoclavibacter</taxon>
    </lineage>
</organism>
<evidence type="ECO:0000313" key="3">
    <source>
        <dbReference type="Proteomes" id="UP000431744"/>
    </source>
</evidence>
<dbReference type="Gene3D" id="3.90.1150.10">
    <property type="entry name" value="Aspartate Aminotransferase, domain 1"/>
    <property type="match status" value="1"/>
</dbReference>
<dbReference type="InterPro" id="IPR000192">
    <property type="entry name" value="Aminotrans_V_dom"/>
</dbReference>
<protein>
    <submittedName>
        <fullName evidence="2">Aminotransferase class V-fold PLP-dependent enzyme</fullName>
    </submittedName>
</protein>
<dbReference type="InterPro" id="IPR015424">
    <property type="entry name" value="PyrdxlP-dep_Trfase"/>
</dbReference>
<comment type="caution">
    <text evidence="2">The sequence shown here is derived from an EMBL/GenBank/DDBJ whole genome shotgun (WGS) entry which is preliminary data.</text>
</comment>
<sequence>MTGLTLDHDAWARGVRRDFMHRDDRVYLQSAGTGLPVPRAAEAAGDYYREVALHGCEAGPHWQARARDVRARLAPLLGVAPNEVDFFRNTSEIVNLAANSIDWSPDDEIVVFADEYPCNVLPWMHAEGAGARLVRLNPTEAHRREDQLLEAITPRTRVVSVSHVHPWTGTRLDLERVGRACRDADALFIVDGIQSLGAVPVDLRFVDVFGAGVFKWMLSGFGTAIGVFRERARDRLVPVFRSYGNPAPSTAFSYAAPNYPGLYVLDATLEHLEGLGWERIHGRIEQLTAHAFAALDAIGVTPVTPIDRRAGIVAIDVADSAAAAAELGRRGVSVSDKEGRVLISPHFYNDEADIERFVEAFGSLTPSDGR</sequence>
<accession>A0A6H9WT97</accession>
<name>A0A6H9WT97_9MICO</name>
<dbReference type="Pfam" id="PF00266">
    <property type="entry name" value="Aminotran_5"/>
    <property type="match status" value="1"/>
</dbReference>
<dbReference type="PANTHER" id="PTHR43586:SF15">
    <property type="entry name" value="BLR3095 PROTEIN"/>
    <property type="match status" value="1"/>
</dbReference>
<dbReference type="OrthoDB" id="4743071at2"/>
<keyword evidence="2" id="KW-0808">Transferase</keyword>